<organism evidence="3 4">
    <name type="scientific">Pristionchus fissidentatus</name>
    <dbReference type="NCBI Taxonomy" id="1538716"/>
    <lineage>
        <taxon>Eukaryota</taxon>
        <taxon>Metazoa</taxon>
        <taxon>Ecdysozoa</taxon>
        <taxon>Nematoda</taxon>
        <taxon>Chromadorea</taxon>
        <taxon>Rhabditida</taxon>
        <taxon>Rhabditina</taxon>
        <taxon>Diplogasteromorpha</taxon>
        <taxon>Diplogasteroidea</taxon>
        <taxon>Neodiplogasteridae</taxon>
        <taxon>Pristionchus</taxon>
    </lineage>
</organism>
<gene>
    <name evidence="3" type="ORF">PFISCL1PPCAC_26818</name>
</gene>
<reference evidence="3" key="1">
    <citation type="submission" date="2023-10" db="EMBL/GenBank/DDBJ databases">
        <title>Genome assembly of Pristionchus species.</title>
        <authorList>
            <person name="Yoshida K."/>
            <person name="Sommer R.J."/>
        </authorList>
    </citation>
    <scope>NUCLEOTIDE SEQUENCE</scope>
    <source>
        <strain evidence="3">RS5133</strain>
    </source>
</reference>
<name>A0AAV5WTB0_9BILA</name>
<dbReference type="SUPFAM" id="SSF55486">
    <property type="entry name" value="Metalloproteases ('zincins'), catalytic domain"/>
    <property type="match status" value="1"/>
</dbReference>
<dbReference type="GO" id="GO:0004222">
    <property type="term" value="F:metalloendopeptidase activity"/>
    <property type="evidence" value="ECO:0007669"/>
    <property type="project" value="InterPro"/>
</dbReference>
<dbReference type="PANTHER" id="PTHR11733">
    <property type="entry name" value="ZINC METALLOPROTEASE FAMILY M13 NEPRILYSIN-RELATED"/>
    <property type="match status" value="1"/>
</dbReference>
<protein>
    <recommendedName>
        <fullName evidence="2">Peptidase M13 N-terminal domain-containing protein</fullName>
    </recommendedName>
</protein>
<sequence>LLATISAAPTPYNVLLEVEEMLRRNLNFSADPCDDFYKYVCGNWMATNEISNGEDKISAESNLTKKIAAQQRKSIESISDSSNSSAEIKLKNFYKKCMDVEDFENSDNSEMISELKKIGQFPMMVKSFSTHDWFDLTDLLIKIHEHDGFSFVRAGTFFYVNEEMFILKLEPLPITADGVNIERYLANPSEYYSEVKAYRKYQSEKVTQKE</sequence>
<dbReference type="AlphaFoldDB" id="A0AAV5WTB0"/>
<proteinExistence type="inferred from homology"/>
<dbReference type="Gene3D" id="1.10.1380.10">
    <property type="entry name" value="Neutral endopeptidase , domain2"/>
    <property type="match status" value="1"/>
</dbReference>
<dbReference type="GO" id="GO:0005886">
    <property type="term" value="C:plasma membrane"/>
    <property type="evidence" value="ECO:0007669"/>
    <property type="project" value="TreeGrafter"/>
</dbReference>
<keyword evidence="4" id="KW-1185">Reference proteome</keyword>
<dbReference type="InterPro" id="IPR024079">
    <property type="entry name" value="MetalloPept_cat_dom_sf"/>
</dbReference>
<accession>A0AAV5WTB0</accession>
<dbReference type="GO" id="GO:0016485">
    <property type="term" value="P:protein processing"/>
    <property type="evidence" value="ECO:0007669"/>
    <property type="project" value="TreeGrafter"/>
</dbReference>
<dbReference type="PANTHER" id="PTHR11733:SF229">
    <property type="entry name" value="NEPRILYSIN-2-LIKE PROTEIN"/>
    <property type="match status" value="1"/>
</dbReference>
<dbReference type="InterPro" id="IPR000718">
    <property type="entry name" value="Peptidase_M13"/>
</dbReference>
<dbReference type="InterPro" id="IPR042089">
    <property type="entry name" value="Peptidase_M13_dom_2"/>
</dbReference>
<feature type="non-terminal residue" evidence="3">
    <location>
        <position position="1"/>
    </location>
</feature>
<dbReference type="Proteomes" id="UP001432322">
    <property type="component" value="Unassembled WGS sequence"/>
</dbReference>
<evidence type="ECO:0000259" key="2">
    <source>
        <dbReference type="Pfam" id="PF05649"/>
    </source>
</evidence>
<comment type="similarity">
    <text evidence="1">Belongs to the peptidase M13 family.</text>
</comment>
<dbReference type="PROSITE" id="PS51885">
    <property type="entry name" value="NEPRILYSIN"/>
    <property type="match status" value="1"/>
</dbReference>
<dbReference type="Gene3D" id="3.40.390.10">
    <property type="entry name" value="Collagenase (Catalytic Domain)"/>
    <property type="match status" value="1"/>
</dbReference>
<evidence type="ECO:0000313" key="3">
    <source>
        <dbReference type="EMBL" id="GMT35521.1"/>
    </source>
</evidence>
<dbReference type="InterPro" id="IPR008753">
    <property type="entry name" value="Peptidase_M13_N"/>
</dbReference>
<dbReference type="EMBL" id="BTSY01000007">
    <property type="protein sequence ID" value="GMT35521.1"/>
    <property type="molecule type" value="Genomic_DNA"/>
</dbReference>
<dbReference type="Pfam" id="PF05649">
    <property type="entry name" value="Peptidase_M13_N"/>
    <property type="match status" value="1"/>
</dbReference>
<feature type="domain" description="Peptidase M13 N-terminal" evidence="2">
    <location>
        <begin position="32"/>
        <end position="204"/>
    </location>
</feature>
<evidence type="ECO:0000256" key="1">
    <source>
        <dbReference type="ARBA" id="ARBA00007357"/>
    </source>
</evidence>
<evidence type="ECO:0000313" key="4">
    <source>
        <dbReference type="Proteomes" id="UP001432322"/>
    </source>
</evidence>
<comment type="caution">
    <text evidence="3">The sequence shown here is derived from an EMBL/GenBank/DDBJ whole genome shotgun (WGS) entry which is preliminary data.</text>
</comment>